<name>A0A167IKS8_9FLAO</name>
<sequence>MKLLKYAAIAYATYYVFGKASNAYSVYKNIKTRIIGVKNVAITGRVITLNVDVAVSNPTPNPFSLNAGGLVTISKVNIYSKNKIYIGSARPNVSSLEIPAYGTTILEAVPATIETTNMVQIITQLDQLSELITTVEIQAAGQTIVV</sequence>
<dbReference type="Proteomes" id="UP000077013">
    <property type="component" value="Unassembled WGS sequence"/>
</dbReference>
<evidence type="ECO:0000313" key="2">
    <source>
        <dbReference type="Proteomes" id="UP000077013"/>
    </source>
</evidence>
<proteinExistence type="predicted"/>
<comment type="caution">
    <text evidence="1">The sequence shown here is derived from an EMBL/GenBank/DDBJ whole genome shotgun (WGS) entry which is preliminary data.</text>
</comment>
<keyword evidence="2" id="KW-1185">Reference proteome</keyword>
<dbReference type="OrthoDB" id="1356631at2"/>
<dbReference type="AlphaFoldDB" id="A0A167IKS8"/>
<organism evidence="1 2">
    <name type="scientific">Cochleicola gelatinilyticus</name>
    <dbReference type="NCBI Taxonomy" id="1763537"/>
    <lineage>
        <taxon>Bacteria</taxon>
        <taxon>Pseudomonadati</taxon>
        <taxon>Bacteroidota</taxon>
        <taxon>Flavobacteriia</taxon>
        <taxon>Flavobacteriales</taxon>
        <taxon>Flavobacteriaceae</taxon>
        <taxon>Cochleicola</taxon>
    </lineage>
</organism>
<reference evidence="1 2" key="1">
    <citation type="submission" date="2016-02" db="EMBL/GenBank/DDBJ databases">
        <title>Ulvibacter sp. LPB0005, isolated from Thais luteostoma.</title>
        <authorList>
            <person name="Shin S.-K."/>
            <person name="Yi H."/>
        </authorList>
    </citation>
    <scope>NUCLEOTIDE SEQUENCE [LARGE SCALE GENOMIC DNA]</scope>
    <source>
        <strain evidence="1 2">LPB0005</strain>
    </source>
</reference>
<dbReference type="RefSeq" id="WP_068589691.1">
    <property type="nucleotide sequence ID" value="NZ_LRXL01000026.1"/>
</dbReference>
<dbReference type="STRING" id="1763537.ULVI_03140"/>
<evidence type="ECO:0008006" key="3">
    <source>
        <dbReference type="Google" id="ProtNLM"/>
    </source>
</evidence>
<dbReference type="Gene3D" id="2.60.40.1820">
    <property type="match status" value="1"/>
</dbReference>
<gene>
    <name evidence="1" type="ORF">ULVI_03140</name>
</gene>
<accession>A0A167IKS8</accession>
<dbReference type="EMBL" id="LRXL01000026">
    <property type="protein sequence ID" value="OAB79755.1"/>
    <property type="molecule type" value="Genomic_DNA"/>
</dbReference>
<protein>
    <recommendedName>
        <fullName evidence="3">Late embryogenesis abundant protein LEA-2 subgroup domain-containing protein</fullName>
    </recommendedName>
</protein>
<evidence type="ECO:0000313" key="1">
    <source>
        <dbReference type="EMBL" id="OAB79755.1"/>
    </source>
</evidence>